<evidence type="ECO:0000256" key="2">
    <source>
        <dbReference type="ARBA" id="ARBA00011245"/>
    </source>
</evidence>
<protein>
    <recommendedName>
        <fullName evidence="3">thioredoxin-dependent peroxiredoxin</fullName>
        <ecNumber evidence="3">1.11.1.24</ecNumber>
    </recommendedName>
    <alternativeName>
        <fullName evidence="11">Bacterioferritin comigratory protein</fullName>
    </alternativeName>
    <alternativeName>
        <fullName evidence="9">Thioredoxin peroxidase</fullName>
    </alternativeName>
</protein>
<comment type="subunit">
    <text evidence="2">Monomer.</text>
</comment>
<dbReference type="PIRSF" id="PIRSF000239">
    <property type="entry name" value="AHPC"/>
    <property type="match status" value="1"/>
</dbReference>
<evidence type="ECO:0000256" key="6">
    <source>
        <dbReference type="ARBA" id="ARBA00023002"/>
    </source>
</evidence>
<dbReference type="Gene3D" id="3.40.30.10">
    <property type="entry name" value="Glutaredoxin"/>
    <property type="match status" value="1"/>
</dbReference>
<dbReference type="InterPro" id="IPR050924">
    <property type="entry name" value="Peroxiredoxin_BCP/PrxQ"/>
</dbReference>
<evidence type="ECO:0000256" key="9">
    <source>
        <dbReference type="ARBA" id="ARBA00032824"/>
    </source>
</evidence>
<evidence type="ECO:0000313" key="16">
    <source>
        <dbReference type="EMBL" id="KKM46984.1"/>
    </source>
</evidence>
<dbReference type="SUPFAM" id="SSF52833">
    <property type="entry name" value="Thioredoxin-like"/>
    <property type="match status" value="1"/>
</dbReference>
<dbReference type="EMBL" id="PSWU01000012">
    <property type="protein sequence ID" value="PPI14560.1"/>
    <property type="molecule type" value="Genomic_DNA"/>
</dbReference>
<evidence type="ECO:0000256" key="11">
    <source>
        <dbReference type="ARBA" id="ARBA00041373"/>
    </source>
</evidence>
<dbReference type="GO" id="GO:0005737">
    <property type="term" value="C:cytoplasm"/>
    <property type="evidence" value="ECO:0007669"/>
    <property type="project" value="TreeGrafter"/>
</dbReference>
<comment type="similarity">
    <text evidence="10">Belongs to the peroxiredoxin family. BCP/PrxQ subfamily.</text>
</comment>
<dbReference type="InterPro" id="IPR013766">
    <property type="entry name" value="Thioredoxin_domain"/>
</dbReference>
<dbReference type="InterPro" id="IPR000866">
    <property type="entry name" value="AhpC/TSA"/>
</dbReference>
<evidence type="ECO:0000313" key="19">
    <source>
        <dbReference type="Proteomes" id="UP000237966"/>
    </source>
</evidence>
<dbReference type="CDD" id="cd03017">
    <property type="entry name" value="PRX_BCP"/>
    <property type="match status" value="1"/>
</dbReference>
<dbReference type="InterPro" id="IPR036249">
    <property type="entry name" value="Thioredoxin-like_sf"/>
</dbReference>
<keyword evidence="8" id="KW-0676">Redox-active center</keyword>
<feature type="active site" description="Cysteine sulfenic acid (-SOH) intermediate; for peroxidase activity" evidence="13">
    <location>
        <position position="57"/>
    </location>
</feature>
<dbReference type="NCBIfam" id="NF006960">
    <property type="entry name" value="PRK09437.1"/>
    <property type="match status" value="1"/>
</dbReference>
<dbReference type="PANTHER" id="PTHR42801">
    <property type="entry name" value="THIOREDOXIN-DEPENDENT PEROXIDE REDUCTASE"/>
    <property type="match status" value="1"/>
</dbReference>
<evidence type="ECO:0000256" key="14">
    <source>
        <dbReference type="SAM" id="MobiDB-lite"/>
    </source>
</evidence>
<evidence type="ECO:0000256" key="7">
    <source>
        <dbReference type="ARBA" id="ARBA00023157"/>
    </source>
</evidence>
<feature type="region of interest" description="Disordered" evidence="14">
    <location>
        <begin position="1"/>
        <end position="20"/>
    </location>
</feature>
<dbReference type="Proteomes" id="UP000237966">
    <property type="component" value="Unassembled WGS sequence"/>
</dbReference>
<keyword evidence="6" id="KW-0560">Oxidoreductase</keyword>
<evidence type="ECO:0000313" key="18">
    <source>
        <dbReference type="Proteomes" id="UP000052979"/>
    </source>
</evidence>
<dbReference type="KEGG" id="rtc:APU90_08545"/>
<comment type="caution">
    <text evidence="16">The sequence shown here is derived from an EMBL/GenBank/DDBJ whole genome shotgun (WGS) entry which is preliminary data.</text>
</comment>
<keyword evidence="4 17" id="KW-0575">Peroxidase</keyword>
<accession>A0A0C5BI63</accession>
<dbReference type="KEGG" id="rtx:TI83_08535"/>
<evidence type="ECO:0000256" key="13">
    <source>
        <dbReference type="PIRSR" id="PIRSR000239-1"/>
    </source>
</evidence>
<comment type="function">
    <text evidence="1">Thiol-specific peroxidase that catalyzes the reduction of hydrogen peroxide and organic hydroperoxides to water and alcohols, respectively. Plays a role in cell protection against oxidative stress by detoxifying peroxides and as sensor of hydrogen peroxide-mediated signaling events.</text>
</comment>
<comment type="catalytic activity">
    <reaction evidence="12">
        <text>a hydroperoxide + [thioredoxin]-dithiol = an alcohol + [thioredoxin]-disulfide + H2O</text>
        <dbReference type="Rhea" id="RHEA:62620"/>
        <dbReference type="Rhea" id="RHEA-COMP:10698"/>
        <dbReference type="Rhea" id="RHEA-COMP:10700"/>
        <dbReference type="ChEBI" id="CHEBI:15377"/>
        <dbReference type="ChEBI" id="CHEBI:29950"/>
        <dbReference type="ChEBI" id="CHEBI:30879"/>
        <dbReference type="ChEBI" id="CHEBI:35924"/>
        <dbReference type="ChEBI" id="CHEBI:50058"/>
        <dbReference type="EC" id="1.11.1.24"/>
    </reaction>
</comment>
<dbReference type="InterPro" id="IPR024706">
    <property type="entry name" value="Peroxiredoxin_AhpC-typ"/>
</dbReference>
<dbReference type="PROSITE" id="PS51352">
    <property type="entry name" value="THIOREDOXIN_2"/>
    <property type="match status" value="1"/>
</dbReference>
<gene>
    <name evidence="17" type="ORF">C5C51_08360</name>
    <name evidence="16" type="ORF">VT73_01675</name>
</gene>
<evidence type="ECO:0000256" key="10">
    <source>
        <dbReference type="ARBA" id="ARBA00038489"/>
    </source>
</evidence>
<dbReference type="Pfam" id="PF00578">
    <property type="entry name" value="AhpC-TSA"/>
    <property type="match status" value="1"/>
</dbReference>
<dbReference type="FunFam" id="3.40.30.10:FF:000007">
    <property type="entry name" value="Thioredoxin-dependent thiol peroxidase"/>
    <property type="match status" value="1"/>
</dbReference>
<dbReference type="GO" id="GO:0045454">
    <property type="term" value="P:cell redox homeostasis"/>
    <property type="evidence" value="ECO:0007669"/>
    <property type="project" value="TreeGrafter"/>
</dbReference>
<reference evidence="17 19" key="2">
    <citation type="submission" date="2018-02" db="EMBL/GenBank/DDBJ databases">
        <title>Bacteriophage NCPPB3778 and a type I-E CRISPR drive the evolution of the US Biological Select Agent, Rathayibacter toxicus.</title>
        <authorList>
            <person name="Davis E.W.II."/>
            <person name="Tabima J.F."/>
            <person name="Weisberg A.J."/>
            <person name="Lopes L.D."/>
            <person name="Wiseman M.S."/>
            <person name="Wiseman M.S."/>
            <person name="Pupko T."/>
            <person name="Belcher M.S."/>
            <person name="Sechler A.J."/>
            <person name="Tancos M.A."/>
            <person name="Schroeder B.K."/>
            <person name="Murray T.D."/>
            <person name="Luster D.G."/>
            <person name="Schneider W.L."/>
            <person name="Rogers E."/>
            <person name="Andreote F.D."/>
            <person name="Grunwald N.J."/>
            <person name="Putnam M.L."/>
            <person name="Chang J.H."/>
        </authorList>
    </citation>
    <scope>NUCLEOTIDE SEQUENCE [LARGE SCALE GENOMIC DNA]</scope>
    <source>
        <strain evidence="17 19">FH99</strain>
    </source>
</reference>
<evidence type="ECO:0000256" key="8">
    <source>
        <dbReference type="ARBA" id="ARBA00023284"/>
    </source>
</evidence>
<dbReference type="AlphaFoldDB" id="A0A0C5BI63"/>
<evidence type="ECO:0000259" key="15">
    <source>
        <dbReference type="PROSITE" id="PS51352"/>
    </source>
</evidence>
<proteinExistence type="inferred from homology"/>
<dbReference type="PANTHER" id="PTHR42801:SF4">
    <property type="entry name" value="AHPC_TSA FAMILY PROTEIN"/>
    <property type="match status" value="1"/>
</dbReference>
<dbReference type="GeneID" id="93666644"/>
<dbReference type="RefSeq" id="WP_042734237.1">
    <property type="nucleotide sequence ID" value="NZ_CP010848.1"/>
</dbReference>
<dbReference type="GO" id="GO:0008379">
    <property type="term" value="F:thioredoxin peroxidase activity"/>
    <property type="evidence" value="ECO:0007669"/>
    <property type="project" value="TreeGrafter"/>
</dbReference>
<evidence type="ECO:0000256" key="12">
    <source>
        <dbReference type="ARBA" id="ARBA00049091"/>
    </source>
</evidence>
<dbReference type="GO" id="GO:0034599">
    <property type="term" value="P:cellular response to oxidative stress"/>
    <property type="evidence" value="ECO:0007669"/>
    <property type="project" value="TreeGrafter"/>
</dbReference>
<dbReference type="eggNOG" id="COG1225">
    <property type="taxonomic scope" value="Bacteria"/>
</dbReference>
<organism evidence="16 18">
    <name type="scientific">Rathayibacter toxicus</name>
    <dbReference type="NCBI Taxonomy" id="145458"/>
    <lineage>
        <taxon>Bacteria</taxon>
        <taxon>Bacillati</taxon>
        <taxon>Actinomycetota</taxon>
        <taxon>Actinomycetes</taxon>
        <taxon>Micrococcales</taxon>
        <taxon>Microbacteriaceae</taxon>
        <taxon>Rathayibacter</taxon>
    </lineage>
</organism>
<keyword evidence="7" id="KW-1015">Disulfide bond</keyword>
<dbReference type="Proteomes" id="UP000052979">
    <property type="component" value="Unassembled WGS sequence"/>
</dbReference>
<evidence type="ECO:0000256" key="1">
    <source>
        <dbReference type="ARBA" id="ARBA00003330"/>
    </source>
</evidence>
<dbReference type="EMBL" id="LBFI01000011">
    <property type="protein sequence ID" value="KKM46984.1"/>
    <property type="molecule type" value="Genomic_DNA"/>
</dbReference>
<evidence type="ECO:0000256" key="5">
    <source>
        <dbReference type="ARBA" id="ARBA00022862"/>
    </source>
</evidence>
<reference evidence="16 18" key="1">
    <citation type="submission" date="2015-04" db="EMBL/GenBank/DDBJ databases">
        <title>Draft genome sequence of Rathayibacter toxicus strain FH-142 (AKA 70134 or CS 32), a Western Australian isolate.</title>
        <authorList>
            <consortium name="Consortium for Microbial Forensics and Genomics (microFORGE)"/>
            <person name="Knight B.M."/>
            <person name="Roberts D.P."/>
            <person name="Lin D."/>
            <person name="Hari K."/>
            <person name="Fletcher J."/>
            <person name="Melcher U."/>
            <person name="Blagden T."/>
            <person name="Luster D.G."/>
            <person name="Sechler A.J."/>
            <person name="Schneider W.L."/>
            <person name="Winegar R.A."/>
        </authorList>
    </citation>
    <scope>NUCLEOTIDE SEQUENCE [LARGE SCALE GENOMIC DNA]</scope>
    <source>
        <strain evidence="16 18">FH142</strain>
    </source>
</reference>
<dbReference type="PATRIC" id="fig|145458.7.peg.1945"/>
<name>A0A0C5BI63_9MICO</name>
<dbReference type="OrthoDB" id="9812811at2"/>
<dbReference type="EC" id="1.11.1.24" evidence="3"/>
<evidence type="ECO:0000256" key="4">
    <source>
        <dbReference type="ARBA" id="ARBA00022559"/>
    </source>
</evidence>
<keyword evidence="18" id="KW-1185">Reference proteome</keyword>
<evidence type="ECO:0000256" key="3">
    <source>
        <dbReference type="ARBA" id="ARBA00013017"/>
    </source>
</evidence>
<keyword evidence="5" id="KW-0049">Antioxidant</keyword>
<sequence>MTDTHLTPIPADERLSEGDNAPLFRLSDQDGQPVALEDYRGRRVILFFYPEAGTPGCTTEACDFRDSVASLRDSGYEVLGISRDAPDKLRRWADSEKLSYPLLSDPDLSVHRAYGVWGEKKLYGKTVVGVLRSTFVVDPEGVLEFAQYAVRATGHVQALRKKLRLD</sequence>
<feature type="domain" description="Thioredoxin" evidence="15">
    <location>
        <begin position="15"/>
        <end position="166"/>
    </location>
</feature>
<evidence type="ECO:0000313" key="17">
    <source>
        <dbReference type="EMBL" id="PPI14560.1"/>
    </source>
</evidence>
<dbReference type="STRING" id="145458.APU90_08545"/>